<dbReference type="EC" id="4.2.99.18" evidence="7"/>
<comment type="function">
    <text evidence="7">Catalyzes the excision of an oxidatively damaged form of guanine (7,8-dihydro-8-oxoguanine = 8-oxoG) from DNA. Also cleaves the DNA backbone at apurinic/apyrimidinic sites (AP sites).</text>
</comment>
<dbReference type="PIRSF" id="PIRSF005954">
    <property type="entry name" value="Thrmst_ogg"/>
    <property type="match status" value="1"/>
</dbReference>
<dbReference type="InterPro" id="IPR023170">
    <property type="entry name" value="HhH_base_excis_C"/>
</dbReference>
<dbReference type="NCBIfam" id="NF002305">
    <property type="entry name" value="PRK01229.1"/>
    <property type="match status" value="1"/>
</dbReference>
<name>D3SM53_THEAH</name>
<dbReference type="SMART" id="SM00478">
    <property type="entry name" value="ENDO3c"/>
    <property type="match status" value="1"/>
</dbReference>
<dbReference type="GO" id="GO:0140078">
    <property type="term" value="F:class I DNA-(apurinic or apyrimidinic site) endonuclease activity"/>
    <property type="evidence" value="ECO:0007669"/>
    <property type="project" value="UniProtKB-EC"/>
</dbReference>
<dbReference type="EC" id="3.2.2.-" evidence="7"/>
<dbReference type="AlphaFoldDB" id="D3SM53"/>
<evidence type="ECO:0000256" key="1">
    <source>
        <dbReference type="ARBA" id="ARBA00022763"/>
    </source>
</evidence>
<reference evidence="10" key="1">
    <citation type="journal article" date="2010" name="Stand. Genomic Sci.">
        <title>Complete genome sequence of Thermocrinis albus type strain (HI 11/12T).</title>
        <authorList>
            <person name="Wirth R."/>
            <person name="Sikorski J."/>
            <person name="Brambilla E."/>
            <person name="Misra M."/>
            <person name="Lapidus A."/>
            <person name="Copeland A."/>
            <person name="Nolan M."/>
            <person name="Lucas S."/>
            <person name="Chen F."/>
            <person name="Tice H."/>
            <person name="Cheng J.F."/>
            <person name="Han C."/>
            <person name="Detter J.C."/>
            <person name="Tapia R."/>
            <person name="Bruce D."/>
            <person name="Goodwin L."/>
            <person name="Pitluck S."/>
            <person name="Pati A."/>
            <person name="Anderson I."/>
            <person name="Ivanova N."/>
            <person name="Mavromatis K."/>
            <person name="Mikhailova N."/>
            <person name="Chen A."/>
            <person name="Palaniappan K."/>
            <person name="Bilek Y."/>
            <person name="Hader T."/>
            <person name="Land M."/>
            <person name="Hauser L."/>
            <person name="Chang Y.J."/>
            <person name="Jeffries C.D."/>
            <person name="Tindall B.J."/>
            <person name="Rohde M."/>
            <person name="Goker M."/>
            <person name="Bristow J."/>
            <person name="Eisen J.A."/>
            <person name="Markowitz V."/>
            <person name="Hugenholtz P."/>
            <person name="Kyrpides N.C."/>
            <person name="Klenk H.P."/>
        </authorList>
    </citation>
    <scope>NUCLEOTIDE SEQUENCE [LARGE SCALE GENOMIC DNA]</scope>
    <source>
        <strain evidence="10">DSM 14484 / JCM 11386 / HI 11/12</strain>
    </source>
</reference>
<dbReference type="InterPro" id="IPR012092">
    <property type="entry name" value="DNA_glyclase/AP_lyase_Ogg"/>
</dbReference>
<dbReference type="HOGENOM" id="CLU_104937_0_0_0"/>
<gene>
    <name evidence="7" type="primary">ogg</name>
    <name evidence="9" type="ordered locus">Thal_1201</name>
</gene>
<feature type="active site" evidence="7">
    <location>
        <position position="165"/>
    </location>
</feature>
<dbReference type="KEGG" id="tal:Thal_1201"/>
<dbReference type="HAMAP" id="MF_00241">
    <property type="entry name" value="Ogg"/>
    <property type="match status" value="1"/>
</dbReference>
<dbReference type="InterPro" id="IPR003265">
    <property type="entry name" value="HhH-GPD_domain"/>
</dbReference>
<keyword evidence="10" id="KW-1185">Reference proteome</keyword>
<dbReference type="EMBL" id="CP001931">
    <property type="protein sequence ID" value="ADC89833.1"/>
    <property type="molecule type" value="Genomic_DNA"/>
</dbReference>
<evidence type="ECO:0000256" key="4">
    <source>
        <dbReference type="ARBA" id="ARBA00023239"/>
    </source>
</evidence>
<evidence type="ECO:0000256" key="2">
    <source>
        <dbReference type="ARBA" id="ARBA00022801"/>
    </source>
</evidence>
<feature type="domain" description="HhH-GPD" evidence="8">
    <location>
        <begin position="57"/>
        <end position="219"/>
    </location>
</feature>
<sequence>MQDELLLIKEKVGQYVDRRIGEFERLGREGRTHYDFRPFLDVDMDTDIFSELCFCILTANSSAVLGIKLQKEIGPEGFMNLSVEELTRRIAEKGHRFARQRAERIVKARSKWPYLQELLASGRKGREIRDLLSDPCSPYKVEGFGLKEASHFLRNIGFKDLAIVDRHILSYLRERNLVPQNKTLTRRMYLQAEQVLERVGEKLGVTLAELDLYIFYLKTSKVLK</sequence>
<dbReference type="Proteomes" id="UP000002043">
    <property type="component" value="Chromosome"/>
</dbReference>
<keyword evidence="5 7" id="KW-0511">Multifunctional enzyme</keyword>
<dbReference type="GO" id="GO:0016799">
    <property type="term" value="F:hydrolase activity, hydrolyzing N-glycosyl compounds"/>
    <property type="evidence" value="ECO:0007669"/>
    <property type="project" value="UniProtKB-UniRule"/>
</dbReference>
<dbReference type="OrthoDB" id="12078at2"/>
<feature type="active site" evidence="7">
    <location>
        <position position="147"/>
    </location>
</feature>
<organism evidence="9 10">
    <name type="scientific">Thermocrinis albus (strain DSM 14484 / JCM 11386 / HI 11/12)</name>
    <dbReference type="NCBI Taxonomy" id="638303"/>
    <lineage>
        <taxon>Bacteria</taxon>
        <taxon>Pseudomonadati</taxon>
        <taxon>Aquificota</taxon>
        <taxon>Aquificia</taxon>
        <taxon>Aquificales</taxon>
        <taxon>Aquificaceae</taxon>
        <taxon>Thermocrinis</taxon>
    </lineage>
</organism>
<evidence type="ECO:0000313" key="9">
    <source>
        <dbReference type="EMBL" id="ADC89833.1"/>
    </source>
</evidence>
<evidence type="ECO:0000256" key="7">
    <source>
        <dbReference type="HAMAP-Rule" id="MF_00241"/>
    </source>
</evidence>
<keyword evidence="4 7" id="KW-0456">Lyase</keyword>
<dbReference type="STRING" id="638303.Thal_1201"/>
<evidence type="ECO:0000259" key="8">
    <source>
        <dbReference type="SMART" id="SM00478"/>
    </source>
</evidence>
<accession>D3SM53</accession>
<keyword evidence="3 7" id="KW-0234">DNA repair</keyword>
<evidence type="ECO:0000256" key="5">
    <source>
        <dbReference type="ARBA" id="ARBA00023268"/>
    </source>
</evidence>
<keyword evidence="6 7" id="KW-0326">Glycosidase</keyword>
<evidence type="ECO:0000256" key="6">
    <source>
        <dbReference type="ARBA" id="ARBA00023295"/>
    </source>
</evidence>
<dbReference type="RefSeq" id="WP_012992239.1">
    <property type="nucleotide sequence ID" value="NC_013894.1"/>
</dbReference>
<evidence type="ECO:0000256" key="3">
    <source>
        <dbReference type="ARBA" id="ARBA00023204"/>
    </source>
</evidence>
<protein>
    <recommendedName>
        <fullName evidence="7">8-oxoguanine DNA glycosylase/AP lyase</fullName>
    </recommendedName>
    <domain>
        <recommendedName>
            <fullName evidence="7">8-oxoguanine DNA glycosylase</fullName>
            <shortName evidence="7">8-oxoG DNA glycosylase</shortName>
            <ecNumber evidence="7">3.2.2.-</ecNumber>
        </recommendedName>
    </domain>
    <domain>
        <recommendedName>
            <fullName evidence="7">DNA-(apurinic or apyrimidinic site) lyase</fullName>
            <shortName evidence="7">AP lyase</shortName>
            <ecNumber evidence="7">4.2.99.18</ecNumber>
        </recommendedName>
    </domain>
</protein>
<keyword evidence="2 7" id="KW-0378">Hydrolase</keyword>
<keyword evidence="1 7" id="KW-0227">DNA damage</keyword>
<proteinExistence type="inferred from homology"/>
<comment type="catalytic activity">
    <reaction evidence="7">
        <text>2'-deoxyribonucleotide-(2'-deoxyribose 5'-phosphate)-2'-deoxyribonucleotide-DNA = a 3'-end 2'-deoxyribonucleotide-(2,3-dehydro-2,3-deoxyribose 5'-phosphate)-DNA + a 5'-end 5'-phospho-2'-deoxyribonucleoside-DNA + H(+)</text>
        <dbReference type="Rhea" id="RHEA:66592"/>
        <dbReference type="Rhea" id="RHEA-COMP:13180"/>
        <dbReference type="Rhea" id="RHEA-COMP:16897"/>
        <dbReference type="Rhea" id="RHEA-COMP:17067"/>
        <dbReference type="ChEBI" id="CHEBI:15378"/>
        <dbReference type="ChEBI" id="CHEBI:136412"/>
        <dbReference type="ChEBI" id="CHEBI:157695"/>
        <dbReference type="ChEBI" id="CHEBI:167181"/>
        <dbReference type="EC" id="4.2.99.18"/>
    </reaction>
</comment>
<dbReference type="Gene3D" id="1.10.1670.10">
    <property type="entry name" value="Helix-hairpin-Helix base-excision DNA repair enzymes (C-terminal)"/>
    <property type="match status" value="1"/>
</dbReference>
<dbReference type="InterPro" id="IPR011257">
    <property type="entry name" value="DNA_glycosylase"/>
</dbReference>
<comment type="similarity">
    <text evidence="7">Belongs to the type-2 OGG1 family.</text>
</comment>
<dbReference type="eggNOG" id="COG1059">
    <property type="taxonomic scope" value="Bacteria"/>
</dbReference>
<dbReference type="SUPFAM" id="SSF48150">
    <property type="entry name" value="DNA-glycosylase"/>
    <property type="match status" value="1"/>
</dbReference>
<evidence type="ECO:0000313" key="10">
    <source>
        <dbReference type="Proteomes" id="UP000002043"/>
    </source>
</evidence>
<feature type="site" description="Important for guanine/8-oxoguanine distinction" evidence="7">
    <location>
        <position position="224"/>
    </location>
</feature>
<dbReference type="Gene3D" id="1.10.340.30">
    <property type="entry name" value="Hypothetical protein, domain 2"/>
    <property type="match status" value="1"/>
</dbReference>
<dbReference type="GO" id="GO:0006284">
    <property type="term" value="P:base-excision repair"/>
    <property type="evidence" value="ECO:0007669"/>
    <property type="project" value="UniProtKB-UniRule"/>
</dbReference>
<dbReference type="Pfam" id="PF22175">
    <property type="entry name" value="Ogg-HhH"/>
    <property type="match status" value="1"/>
</dbReference>